<evidence type="ECO:0000259" key="1">
    <source>
        <dbReference type="Pfam" id="PF05368"/>
    </source>
</evidence>
<name>A0ABS7P9T7_9NOCA</name>
<comment type="caution">
    <text evidence="2">The sequence shown here is derived from an EMBL/GenBank/DDBJ whole genome shotgun (WGS) entry which is preliminary data.</text>
</comment>
<accession>A0ABS7P9T7</accession>
<reference evidence="2 3" key="1">
    <citation type="submission" date="2020-06" db="EMBL/GenBank/DDBJ databases">
        <title>Taxonomy, biology and ecology of Rhodococcus bacteria occurring in California pistachio and other woody hosts as revealed by genome sequence analyses.</title>
        <authorList>
            <person name="Gai Y."/>
            <person name="Riely B."/>
        </authorList>
    </citation>
    <scope>NUCLEOTIDE SEQUENCE [LARGE SCALE GENOMIC DNA]</scope>
    <source>
        <strain evidence="2 3">BP-281</strain>
    </source>
</reference>
<dbReference type="Proteomes" id="UP000825228">
    <property type="component" value="Unassembled WGS sequence"/>
</dbReference>
<sequence>MTVIAVTGATGQFGAAAVRTLLGRGVAASDVVAVVRNEDKAADLAARGVAVRVADYGDPTALRAALAGVDRVLFVSGSEVGQREVQHANVIEAAEAAGVSLVVYTGLLKADTSSLGLAPEHLATERRLADSPLTAVILRNTWYWENYAASVDSAAQTGVLLGSAGDGRLAGAARADLAEAAAVVVSGPDDSADLTDGTVLELAGPAITYPELADALAQVSGAEVTYRDVTSAEHAEVLTGAGLPAPVVDLLVNADAAIARGDLDAPADDLARLLGRAPRTAAEALRDAGR</sequence>
<dbReference type="PANTHER" id="PTHR47129:SF1">
    <property type="entry name" value="NMRA-LIKE DOMAIN-CONTAINING PROTEIN"/>
    <property type="match status" value="1"/>
</dbReference>
<proteinExistence type="predicted"/>
<dbReference type="EMBL" id="JABUBU010000031">
    <property type="protein sequence ID" value="MBY6368602.1"/>
    <property type="molecule type" value="Genomic_DNA"/>
</dbReference>
<dbReference type="InterPro" id="IPR052718">
    <property type="entry name" value="NmrA-type_oxidoreductase"/>
</dbReference>
<dbReference type="InterPro" id="IPR008030">
    <property type="entry name" value="NmrA-like"/>
</dbReference>
<dbReference type="Gene3D" id="3.40.50.720">
    <property type="entry name" value="NAD(P)-binding Rossmann-like Domain"/>
    <property type="match status" value="1"/>
</dbReference>
<dbReference type="InterPro" id="IPR036291">
    <property type="entry name" value="NAD(P)-bd_dom_sf"/>
</dbReference>
<keyword evidence="3" id="KW-1185">Reference proteome</keyword>
<dbReference type="RefSeq" id="WP_222686086.1">
    <property type="nucleotide sequence ID" value="NZ_JABUBT010000046.1"/>
</dbReference>
<dbReference type="SUPFAM" id="SSF51735">
    <property type="entry name" value="NAD(P)-binding Rossmann-fold domains"/>
    <property type="match status" value="1"/>
</dbReference>
<dbReference type="Pfam" id="PF05368">
    <property type="entry name" value="NmrA"/>
    <property type="match status" value="1"/>
</dbReference>
<dbReference type="Gene3D" id="3.90.25.10">
    <property type="entry name" value="UDP-galactose 4-epimerase, domain 1"/>
    <property type="match status" value="1"/>
</dbReference>
<dbReference type="PANTHER" id="PTHR47129">
    <property type="entry name" value="QUINONE OXIDOREDUCTASE 2"/>
    <property type="match status" value="1"/>
</dbReference>
<evidence type="ECO:0000313" key="3">
    <source>
        <dbReference type="Proteomes" id="UP000825228"/>
    </source>
</evidence>
<protein>
    <submittedName>
        <fullName evidence="2">NmrA family NAD(P)-binding protein</fullName>
    </submittedName>
</protein>
<feature type="domain" description="NmrA-like" evidence="1">
    <location>
        <begin position="3"/>
        <end position="234"/>
    </location>
</feature>
<evidence type="ECO:0000313" key="2">
    <source>
        <dbReference type="EMBL" id="MBY6368602.1"/>
    </source>
</evidence>
<organism evidence="2 3">
    <name type="scientific">Rhodococcoides corynebacterioides</name>
    <dbReference type="NCBI Taxonomy" id="53972"/>
    <lineage>
        <taxon>Bacteria</taxon>
        <taxon>Bacillati</taxon>
        <taxon>Actinomycetota</taxon>
        <taxon>Actinomycetes</taxon>
        <taxon>Mycobacteriales</taxon>
        <taxon>Nocardiaceae</taxon>
        <taxon>Rhodococcoides</taxon>
    </lineage>
</organism>
<gene>
    <name evidence="2" type="ORF">HQ603_17790</name>
</gene>